<feature type="domain" description="SpoVT-AbrB" evidence="3">
    <location>
        <begin position="4"/>
        <end position="44"/>
    </location>
</feature>
<evidence type="ECO:0000313" key="5">
    <source>
        <dbReference type="Proteomes" id="UP000311469"/>
    </source>
</evidence>
<dbReference type="SMART" id="SM00966">
    <property type="entry name" value="SpoVT_AbrB"/>
    <property type="match status" value="1"/>
</dbReference>
<dbReference type="InterPro" id="IPR007159">
    <property type="entry name" value="SpoVT-AbrB_dom"/>
</dbReference>
<dbReference type="InterPro" id="IPR047976">
    <property type="entry name" value="Anti_VapB2-like"/>
</dbReference>
<evidence type="ECO:0000256" key="1">
    <source>
        <dbReference type="ARBA" id="ARBA00007924"/>
    </source>
</evidence>
<keyword evidence="2 4" id="KW-0238">DNA-binding</keyword>
<name>A0A5B8CBM7_SPHSA</name>
<comment type="similarity">
    <text evidence="1">Belongs to the VapB family.</text>
</comment>
<dbReference type="AlphaFoldDB" id="A0A5B8CBM7"/>
<dbReference type="InterPro" id="IPR051734">
    <property type="entry name" value="VapB_TA_antitoxins"/>
</dbReference>
<dbReference type="Gene3D" id="2.10.260.10">
    <property type="match status" value="1"/>
</dbReference>
<organism evidence="4 5">
    <name type="scientific">Sphingobium fuliginis ATCC 27551</name>
    <dbReference type="NCBI Taxonomy" id="1208342"/>
    <lineage>
        <taxon>Bacteria</taxon>
        <taxon>Pseudomonadati</taxon>
        <taxon>Pseudomonadota</taxon>
        <taxon>Alphaproteobacteria</taxon>
        <taxon>Sphingomonadales</taxon>
        <taxon>Sphingomonadaceae</taxon>
        <taxon>Sphingobium</taxon>
    </lineage>
</organism>
<dbReference type="PANTHER" id="PTHR37550:SF1">
    <property type="entry name" value="SSL1300 PROTEIN"/>
    <property type="match status" value="1"/>
</dbReference>
<evidence type="ECO:0000256" key="2">
    <source>
        <dbReference type="PROSITE-ProRule" id="PRU01076"/>
    </source>
</evidence>
<dbReference type="GO" id="GO:0003677">
    <property type="term" value="F:DNA binding"/>
    <property type="evidence" value="ECO:0007669"/>
    <property type="project" value="UniProtKB-UniRule"/>
</dbReference>
<accession>A0A5B8CBM7</accession>
<dbReference type="PANTHER" id="PTHR37550">
    <property type="entry name" value="ANTITOXIN VAPB1"/>
    <property type="match status" value="1"/>
</dbReference>
<dbReference type="NCBIfam" id="NF040493">
    <property type="entry name" value="TA_anti_VapB"/>
    <property type="match status" value="1"/>
</dbReference>
<reference evidence="4 5" key="1">
    <citation type="submission" date="2019-06" db="EMBL/GenBank/DDBJ databases">
        <title>Genome organization and adaptive potential of archetypical organophosphate degarding Sphingobium fuliginis ATCC 27551.</title>
        <authorList>
            <person name="Sarwar A."/>
            <person name="Parthasarathy S."/>
            <person name="Singh C."/>
            <person name="Siddavattam D."/>
        </authorList>
    </citation>
    <scope>NUCLEOTIDE SEQUENCE [LARGE SCALE GENOMIC DNA]</scope>
    <source>
        <strain evidence="4 5">ATCC 27551</strain>
    </source>
</reference>
<dbReference type="PROSITE" id="PS51740">
    <property type="entry name" value="SPOVT_ABRB"/>
    <property type="match status" value="1"/>
</dbReference>
<dbReference type="SUPFAM" id="SSF89447">
    <property type="entry name" value="AbrB/MazE/MraZ-like"/>
    <property type="match status" value="1"/>
</dbReference>
<evidence type="ECO:0000259" key="3">
    <source>
        <dbReference type="PROSITE" id="PS51740"/>
    </source>
</evidence>
<evidence type="ECO:0000313" key="4">
    <source>
        <dbReference type="EMBL" id="QDC36649.1"/>
    </source>
</evidence>
<sequence length="78" mass="8974">MNIAKIFWTGRSQAVRLPKDFRFDTDQVRIRREGDAVILEPISSDWSWLKALVGPVDKDFEKAVNAAQTFETRDSMDS</sequence>
<dbReference type="RefSeq" id="WP_021225167.1">
    <property type="nucleotide sequence ID" value="NZ_CP041016.1"/>
</dbReference>
<dbReference type="Proteomes" id="UP000311469">
    <property type="component" value="Chromosome cSF1"/>
</dbReference>
<dbReference type="InterPro" id="IPR037914">
    <property type="entry name" value="SpoVT-AbrB_sf"/>
</dbReference>
<dbReference type="KEGG" id="sufl:FIL70_04715"/>
<dbReference type="Pfam" id="PF04014">
    <property type="entry name" value="MazE_antitoxin"/>
    <property type="match status" value="1"/>
</dbReference>
<proteinExistence type="inferred from homology"/>
<gene>
    <name evidence="4" type="ORF">FIL70_04715</name>
</gene>
<dbReference type="EMBL" id="CP041016">
    <property type="protein sequence ID" value="QDC36649.1"/>
    <property type="molecule type" value="Genomic_DNA"/>
</dbReference>
<protein>
    <submittedName>
        <fullName evidence="4">AbrB/MazE/SpoVT family DNA-binding domain-containing protein</fullName>
    </submittedName>
</protein>